<organism evidence="2 3">
    <name type="scientific">Fusarium equiseti</name>
    <name type="common">Fusarium scirpi</name>
    <dbReference type="NCBI Taxonomy" id="61235"/>
    <lineage>
        <taxon>Eukaryota</taxon>
        <taxon>Fungi</taxon>
        <taxon>Dikarya</taxon>
        <taxon>Ascomycota</taxon>
        <taxon>Pezizomycotina</taxon>
        <taxon>Sordariomycetes</taxon>
        <taxon>Hypocreomycetidae</taxon>
        <taxon>Hypocreales</taxon>
        <taxon>Nectriaceae</taxon>
        <taxon>Fusarium</taxon>
        <taxon>Fusarium incarnatum-equiseti species complex</taxon>
    </lineage>
</organism>
<evidence type="ECO:0000313" key="3">
    <source>
        <dbReference type="Proteomes" id="UP001152024"/>
    </source>
</evidence>
<evidence type="ECO:0000313" key="2">
    <source>
        <dbReference type="EMBL" id="KAJ4113238.1"/>
    </source>
</evidence>
<reference evidence="2" key="1">
    <citation type="submission" date="2022-09" db="EMBL/GenBank/DDBJ databases">
        <title>Fusarium specimens isolated from Avocado Roots.</title>
        <authorList>
            <person name="Stajich J."/>
            <person name="Roper C."/>
            <person name="Heimlech-Rivalta G."/>
        </authorList>
    </citation>
    <scope>NUCLEOTIDE SEQUENCE</scope>
    <source>
        <strain evidence="2">CF00095</strain>
    </source>
</reference>
<name>A0ABQ8QXC7_FUSEQ</name>
<feature type="compositionally biased region" description="Basic and acidic residues" evidence="1">
    <location>
        <begin position="234"/>
        <end position="253"/>
    </location>
</feature>
<accession>A0ABQ8QXC7</accession>
<dbReference type="EMBL" id="JAOQBH010000030">
    <property type="protein sequence ID" value="KAJ4113238.1"/>
    <property type="molecule type" value="Genomic_DNA"/>
</dbReference>
<keyword evidence="3" id="KW-1185">Reference proteome</keyword>
<sequence length="331" mass="37886">MAKQEPEDGDEIVRQINAGLGAREIDLSVQACSKIPTKKLESGKTLLLREQIVAEIFQQANVTQKQAPLVWVRVAEGIMLRKMLKMTTLEEHERWTTVSRRIGNAIGILKRKDRYISVPAEDLAFIIAAVLFRRLQFSDPSSRQAEQFIEFFGTRNAVQWLPVAIAVAKLKPTWRGPFIIEIDEGIRSPKIRHEKSRGGRLMIVTTKSPAVNIYEADMREAIHLMERQFPRSEMRTKTPDLTDHKEEAIDPGRGKAQAELPAPEPAPVADHGEVQQHRELFERYKFLWKGSLQEHGSVSGSLRRLVYQDCTEEQIFYLEETEEDFLAERMG</sequence>
<protein>
    <submittedName>
        <fullName evidence="2">Uncharacterized protein</fullName>
    </submittedName>
</protein>
<comment type="caution">
    <text evidence="2">The sequence shown here is derived from an EMBL/GenBank/DDBJ whole genome shotgun (WGS) entry which is preliminary data.</text>
</comment>
<evidence type="ECO:0000256" key="1">
    <source>
        <dbReference type="SAM" id="MobiDB-lite"/>
    </source>
</evidence>
<feature type="region of interest" description="Disordered" evidence="1">
    <location>
        <begin position="234"/>
        <end position="270"/>
    </location>
</feature>
<proteinExistence type="predicted"/>
<gene>
    <name evidence="2" type="ORF">NW768_011514</name>
</gene>
<dbReference type="Proteomes" id="UP001152024">
    <property type="component" value="Unassembled WGS sequence"/>
</dbReference>